<name>A0A5J6WTQ1_9GAMM</name>
<dbReference type="KEGG" id="asim:FE240_07295"/>
<organism evidence="1 2">
    <name type="scientific">Aeromonas simiae</name>
    <dbReference type="NCBI Taxonomy" id="218936"/>
    <lineage>
        <taxon>Bacteria</taxon>
        <taxon>Pseudomonadati</taxon>
        <taxon>Pseudomonadota</taxon>
        <taxon>Gammaproteobacteria</taxon>
        <taxon>Aeromonadales</taxon>
        <taxon>Aeromonadaceae</taxon>
        <taxon>Aeromonas</taxon>
    </lineage>
</organism>
<keyword evidence="2" id="KW-1185">Reference proteome</keyword>
<gene>
    <name evidence="1" type="ORF">FE240_07295</name>
</gene>
<dbReference type="RefSeq" id="WP_193003975.1">
    <property type="nucleotide sequence ID" value="NZ_CP040449.1"/>
</dbReference>
<dbReference type="EMBL" id="CP040449">
    <property type="protein sequence ID" value="QFI54519.1"/>
    <property type="molecule type" value="Genomic_DNA"/>
</dbReference>
<proteinExistence type="predicted"/>
<sequence>MFQFEAIAPSGAKARIQIQALDWGQSGPVRFECDDDALAVLLLSECRCDAVGYFNLLAGSKPLYVEQWLEYLKESGKLESVTLSHPTPDNAGYLALAGLDDEQFAGLLTTLYKVAGFNRLQINRYLKHRGNPAMLATRYDKEELERYRLLNEVILTLLRRRTHLSSDT</sequence>
<evidence type="ECO:0000313" key="1">
    <source>
        <dbReference type="EMBL" id="QFI54519.1"/>
    </source>
</evidence>
<dbReference type="AlphaFoldDB" id="A0A5J6WTQ1"/>
<dbReference type="Proteomes" id="UP000594034">
    <property type="component" value="Chromosome"/>
</dbReference>
<evidence type="ECO:0000313" key="2">
    <source>
        <dbReference type="Proteomes" id="UP000594034"/>
    </source>
</evidence>
<protein>
    <submittedName>
        <fullName evidence="1">Uncharacterized protein</fullName>
    </submittedName>
</protein>
<accession>A0A5J6WTQ1</accession>
<reference evidence="1 2" key="1">
    <citation type="submission" date="2019-05" db="EMBL/GenBank/DDBJ databases">
        <title>OXA-830, a novel chromosomally encoded expanded-spectrum class D beta-lactamase in Aeromonas simiae.</title>
        <authorList>
            <person name="Zhou W."/>
            <person name="Chen Q."/>
        </authorList>
    </citation>
    <scope>NUCLEOTIDE SEQUENCE [LARGE SCALE GENOMIC DNA]</scope>
    <source>
        <strain evidence="1 2">A6</strain>
    </source>
</reference>